<name>A0A7V3RIF2_UNCW3</name>
<dbReference type="EMBL" id="DTOZ01000158">
    <property type="protein sequence ID" value="HGE78631.1"/>
    <property type="molecule type" value="Genomic_DNA"/>
</dbReference>
<reference evidence="1" key="1">
    <citation type="journal article" date="2020" name="mSystems">
        <title>Genome- and Community-Level Interaction Insights into Carbon Utilization and Element Cycling Functions of Hydrothermarchaeota in Hydrothermal Sediment.</title>
        <authorList>
            <person name="Zhou Z."/>
            <person name="Liu Y."/>
            <person name="Xu W."/>
            <person name="Pan J."/>
            <person name="Luo Z.H."/>
            <person name="Li M."/>
        </authorList>
    </citation>
    <scope>NUCLEOTIDE SEQUENCE [LARGE SCALE GENOMIC DNA]</scope>
    <source>
        <strain evidence="1">SpSt-961</strain>
    </source>
</reference>
<accession>A0A7V3RIF2</accession>
<dbReference type="AlphaFoldDB" id="A0A7V3RIF2"/>
<evidence type="ECO:0000313" key="1">
    <source>
        <dbReference type="EMBL" id="HGE78631.1"/>
    </source>
</evidence>
<proteinExistence type="predicted"/>
<sequence length="80" mass="9439">MKKTSLLEMFEDFCRKLSIVVKYDRFFGKGGYCRVKQKSYFIINEGLSNAAKEDIFIKELKQLNFDPELLPGKLREILQK</sequence>
<gene>
    <name evidence="1" type="ORF">ENX68_06520</name>
</gene>
<comment type="caution">
    <text evidence="1">The sequence shown here is derived from an EMBL/GenBank/DDBJ whole genome shotgun (WGS) entry which is preliminary data.</text>
</comment>
<organism evidence="1">
    <name type="scientific">candidate division WOR-3 bacterium</name>
    <dbReference type="NCBI Taxonomy" id="2052148"/>
    <lineage>
        <taxon>Bacteria</taxon>
        <taxon>Bacteria division WOR-3</taxon>
    </lineage>
</organism>
<protein>
    <submittedName>
        <fullName evidence="1">Uncharacterized protein</fullName>
    </submittedName>
</protein>